<evidence type="ECO:0000313" key="2">
    <source>
        <dbReference type="Proteomes" id="UP000010523"/>
    </source>
</evidence>
<comment type="caution">
    <text evidence="1">The sequence shown here is derived from an EMBL/GenBank/DDBJ whole genome shotgun (WGS) entry which is preliminary data.</text>
</comment>
<dbReference type="PATRIC" id="fig|997296.3.peg.1794"/>
<keyword evidence="2" id="KW-1185">Reference proteome</keyword>
<protein>
    <submittedName>
        <fullName evidence="1">Transposase (23)</fullName>
    </submittedName>
</protein>
<gene>
    <name evidence="1" type="ORF">PB1_08452</name>
</gene>
<dbReference type="AlphaFoldDB" id="I3E1K7"/>
<organism evidence="1 2">
    <name type="scientific">Bacillus methanolicus PB1</name>
    <dbReference type="NCBI Taxonomy" id="997296"/>
    <lineage>
        <taxon>Bacteria</taxon>
        <taxon>Bacillati</taxon>
        <taxon>Bacillota</taxon>
        <taxon>Bacilli</taxon>
        <taxon>Bacillales</taxon>
        <taxon>Bacillaceae</taxon>
        <taxon>Bacillus</taxon>
    </lineage>
</organism>
<dbReference type="STRING" id="997296.PB1_08452"/>
<dbReference type="Proteomes" id="UP000010523">
    <property type="component" value="Unassembled WGS sequence"/>
</dbReference>
<dbReference type="RefSeq" id="WP_003351826.1">
    <property type="nucleotide sequence ID" value="NZ_AFEU01000002.1"/>
</dbReference>
<evidence type="ECO:0000313" key="1">
    <source>
        <dbReference type="EMBL" id="EIJ80378.1"/>
    </source>
</evidence>
<proteinExistence type="predicted"/>
<accession>I3E1K7</accession>
<dbReference type="EMBL" id="AFEU01000002">
    <property type="protein sequence ID" value="EIJ80378.1"/>
    <property type="molecule type" value="Genomic_DNA"/>
</dbReference>
<name>I3E1K7_BACMT</name>
<sequence length="62" mass="7655">MTKTVQILQEYFRHLRMSETANELPPLLRNAEKMSWTYQEFLQKLEKNLAKRWIFKLQNTRL</sequence>
<dbReference type="eggNOG" id="COG1484">
    <property type="taxonomic scope" value="Bacteria"/>
</dbReference>
<reference evidence="1 2" key="1">
    <citation type="journal article" date="2012" name="Appl. Environ. Microbiol.">
        <title>Genome Sequence of Thermotolerant Bacillus methanolicus: Features and Regulation Related to Methylotrophy and Production of L-Lysine and L-Glutamate from Methanol.</title>
        <authorList>
            <person name="Heggeset T.M."/>
            <person name="Krog A."/>
            <person name="Balzer S."/>
            <person name="Wentzel A."/>
            <person name="Ellingsen T.E."/>
            <person name="Brautaset T."/>
        </authorList>
    </citation>
    <scope>NUCLEOTIDE SEQUENCE [LARGE SCALE GENOMIC DNA]</scope>
    <source>
        <strain evidence="1 2">PB1</strain>
    </source>
</reference>